<evidence type="ECO:0000256" key="2">
    <source>
        <dbReference type="ARBA" id="ARBA00022723"/>
    </source>
</evidence>
<evidence type="ECO:0000256" key="6">
    <source>
        <dbReference type="RuleBase" id="RU003983"/>
    </source>
</evidence>
<dbReference type="STRING" id="198616.SAMN05216193_10987"/>
<dbReference type="Proteomes" id="UP000242957">
    <property type="component" value="Unassembled WGS sequence"/>
</dbReference>
<comment type="cofactor">
    <cofactor evidence="6">
        <name>Zn(2+)</name>
        <dbReference type="ChEBI" id="CHEBI:29105"/>
    </cofactor>
    <text evidence="6">Binds 1 zinc ion per subunit.</text>
</comment>
<accession>A0A1H0I070</accession>
<keyword evidence="2" id="KW-0479">Metal-binding</keyword>
<keyword evidence="1 6" id="KW-0645">Protease</keyword>
<dbReference type="EMBL" id="FNIJ01000009">
    <property type="protein sequence ID" value="SDO24805.1"/>
    <property type="molecule type" value="Genomic_DNA"/>
</dbReference>
<dbReference type="InterPro" id="IPR051156">
    <property type="entry name" value="Mito/Outer_Membr_Metalloprot"/>
</dbReference>
<dbReference type="Gene3D" id="3.30.2010.10">
    <property type="entry name" value="Metalloproteases ('zincins'), catalytic domain"/>
    <property type="match status" value="1"/>
</dbReference>
<dbReference type="Pfam" id="PF01435">
    <property type="entry name" value="Peptidase_M48"/>
    <property type="match status" value="1"/>
</dbReference>
<dbReference type="GO" id="GO:0016020">
    <property type="term" value="C:membrane"/>
    <property type="evidence" value="ECO:0007669"/>
    <property type="project" value="TreeGrafter"/>
</dbReference>
<evidence type="ECO:0000313" key="9">
    <source>
        <dbReference type="Proteomes" id="UP000242957"/>
    </source>
</evidence>
<name>A0A1H0I070_9PSED</name>
<organism evidence="8 9">
    <name type="scientific">Pseudomonas jinjuensis</name>
    <dbReference type="NCBI Taxonomy" id="198616"/>
    <lineage>
        <taxon>Bacteria</taxon>
        <taxon>Pseudomonadati</taxon>
        <taxon>Pseudomonadota</taxon>
        <taxon>Gammaproteobacteria</taxon>
        <taxon>Pseudomonadales</taxon>
        <taxon>Pseudomonadaceae</taxon>
        <taxon>Pseudomonas</taxon>
    </lineage>
</organism>
<dbReference type="InterPro" id="IPR001915">
    <property type="entry name" value="Peptidase_M48"/>
</dbReference>
<evidence type="ECO:0000256" key="3">
    <source>
        <dbReference type="ARBA" id="ARBA00022801"/>
    </source>
</evidence>
<evidence type="ECO:0000259" key="7">
    <source>
        <dbReference type="Pfam" id="PF01435"/>
    </source>
</evidence>
<evidence type="ECO:0000313" key="8">
    <source>
        <dbReference type="EMBL" id="SDO24805.1"/>
    </source>
</evidence>
<comment type="similarity">
    <text evidence="6">Belongs to the peptidase M48 family.</text>
</comment>
<keyword evidence="9" id="KW-1185">Reference proteome</keyword>
<protein>
    <submittedName>
        <fullName evidence="8">Peptidase family M48</fullName>
    </submittedName>
</protein>
<keyword evidence="5 6" id="KW-0482">Metalloprotease</keyword>
<gene>
    <name evidence="8" type="ORF">SAMN05216193_10987</name>
</gene>
<proteinExistence type="inferred from homology"/>
<evidence type="ECO:0000256" key="1">
    <source>
        <dbReference type="ARBA" id="ARBA00022670"/>
    </source>
</evidence>
<keyword evidence="3 6" id="KW-0378">Hydrolase</keyword>
<dbReference type="PANTHER" id="PTHR22726">
    <property type="entry name" value="METALLOENDOPEPTIDASE OMA1"/>
    <property type="match status" value="1"/>
</dbReference>
<dbReference type="GO" id="GO:0046872">
    <property type="term" value="F:metal ion binding"/>
    <property type="evidence" value="ECO:0007669"/>
    <property type="project" value="UniProtKB-KW"/>
</dbReference>
<dbReference type="PANTHER" id="PTHR22726:SF1">
    <property type="entry name" value="METALLOENDOPEPTIDASE OMA1, MITOCHONDRIAL"/>
    <property type="match status" value="1"/>
</dbReference>
<evidence type="ECO:0000256" key="4">
    <source>
        <dbReference type="ARBA" id="ARBA00022833"/>
    </source>
</evidence>
<feature type="domain" description="Peptidase M48" evidence="7">
    <location>
        <begin position="159"/>
        <end position="353"/>
    </location>
</feature>
<sequence length="366" mass="40011">MTLCPSSIRWSLALGALLAGCSGSPIPNPLATAGDDVHVKEITHLSPRASVVLDKNCPDLVQPYRLSDNVASMTMFSVKEGLKGVSSQLTSMLGGAKPTAAVDGGKLSDSTKQAAKQLNWLPMSAEELYAERQHAKRTDLLSRTSKLGRKYYPTADKMLSDILASIREPYDYRFKLFIVKTDGRNALALPGGYLYLDQGLLDTPEHQAKGYFALAHEIGHVLQRHETKEMQSLVVDSFTVKEELVDTMQSAKGNPAAVVDRIRLEKGQFTQHHVDQELQADSCAVKMLGRVYPDSQALARSIDAFVRDLPQVQPLGGATASGAGALPENVYDIVNSPMMRHPNTRERTDNLQTIYREVTSTTTAAQ</sequence>
<reference evidence="9" key="1">
    <citation type="submission" date="2016-10" db="EMBL/GenBank/DDBJ databases">
        <authorList>
            <person name="Varghese N."/>
            <person name="Submissions S."/>
        </authorList>
    </citation>
    <scope>NUCLEOTIDE SEQUENCE [LARGE SCALE GENOMIC DNA]</scope>
    <source>
        <strain evidence="9">JCM 21621</strain>
    </source>
</reference>
<dbReference type="GO" id="GO:0004222">
    <property type="term" value="F:metalloendopeptidase activity"/>
    <property type="evidence" value="ECO:0007669"/>
    <property type="project" value="InterPro"/>
</dbReference>
<evidence type="ECO:0000256" key="5">
    <source>
        <dbReference type="ARBA" id="ARBA00023049"/>
    </source>
</evidence>
<dbReference type="OrthoDB" id="9810445at2"/>
<dbReference type="AlphaFoldDB" id="A0A1H0I070"/>
<keyword evidence="4 6" id="KW-0862">Zinc</keyword>
<dbReference type="GO" id="GO:0051603">
    <property type="term" value="P:proteolysis involved in protein catabolic process"/>
    <property type="evidence" value="ECO:0007669"/>
    <property type="project" value="TreeGrafter"/>
</dbReference>
<dbReference type="RefSeq" id="WP_084311313.1">
    <property type="nucleotide sequence ID" value="NZ_FNIJ01000009.1"/>
</dbReference>